<dbReference type="PROSITE" id="PS00373">
    <property type="entry name" value="GART"/>
    <property type="match status" value="1"/>
</dbReference>
<dbReference type="GO" id="GO:0005829">
    <property type="term" value="C:cytosol"/>
    <property type="evidence" value="ECO:0007669"/>
    <property type="project" value="TreeGrafter"/>
</dbReference>
<dbReference type="InterPro" id="IPR036477">
    <property type="entry name" value="Formyl_transf_N_sf"/>
</dbReference>
<dbReference type="EMBL" id="VXOY01000005">
    <property type="protein sequence ID" value="MYE37969.1"/>
    <property type="molecule type" value="Genomic_DNA"/>
</dbReference>
<dbReference type="InterPro" id="IPR041711">
    <property type="entry name" value="Met-tRNA-FMT_N"/>
</dbReference>
<dbReference type="InterPro" id="IPR011034">
    <property type="entry name" value="Formyl_transferase-like_C_sf"/>
</dbReference>
<evidence type="ECO:0000256" key="3">
    <source>
        <dbReference type="ARBA" id="ARBA00022679"/>
    </source>
</evidence>
<dbReference type="NCBIfam" id="TIGR00460">
    <property type="entry name" value="fmt"/>
    <property type="match status" value="1"/>
</dbReference>
<keyword evidence="4 5" id="KW-0648">Protein biosynthesis</keyword>
<comment type="function">
    <text evidence="5">Attaches a formyl group to the free amino group of methionyl-tRNA(fMet). The formyl group appears to play a dual role in the initiator identity of N-formylmethionyl-tRNA by promoting its recognition by IF2 and preventing the misappropriation of this tRNA by the elongation apparatus.</text>
</comment>
<dbReference type="Pfam" id="PF02911">
    <property type="entry name" value="Formyl_trans_C"/>
    <property type="match status" value="1"/>
</dbReference>
<accession>A0A845D954</accession>
<feature type="domain" description="Formyl transferase N-terminal" evidence="7">
    <location>
        <begin position="73"/>
        <end position="214"/>
    </location>
</feature>
<dbReference type="EC" id="2.1.2.9" evidence="2 5"/>
<dbReference type="InterPro" id="IPR005794">
    <property type="entry name" value="Fmt"/>
</dbReference>
<dbReference type="PANTHER" id="PTHR11138:SF5">
    <property type="entry name" value="METHIONYL-TRNA FORMYLTRANSFERASE, MITOCHONDRIAL"/>
    <property type="match status" value="1"/>
</dbReference>
<dbReference type="GO" id="GO:0004479">
    <property type="term" value="F:methionyl-tRNA formyltransferase activity"/>
    <property type="evidence" value="ECO:0007669"/>
    <property type="project" value="UniProtKB-UniRule"/>
</dbReference>
<dbReference type="Gene3D" id="3.40.50.12230">
    <property type="match status" value="1"/>
</dbReference>
<feature type="region of interest" description="Disordered" evidence="6">
    <location>
        <begin position="36"/>
        <end position="89"/>
    </location>
</feature>
<feature type="domain" description="Formyl transferase C-terminal" evidence="8">
    <location>
        <begin position="249"/>
        <end position="346"/>
    </location>
</feature>
<dbReference type="InterPro" id="IPR002376">
    <property type="entry name" value="Formyl_transf_N"/>
</dbReference>
<dbReference type="SUPFAM" id="SSF53328">
    <property type="entry name" value="Formyltransferase"/>
    <property type="match status" value="1"/>
</dbReference>
<dbReference type="Proteomes" id="UP000449092">
    <property type="component" value="Unassembled WGS sequence"/>
</dbReference>
<evidence type="ECO:0000256" key="6">
    <source>
        <dbReference type="SAM" id="MobiDB-lite"/>
    </source>
</evidence>
<sequence length="360" mass="39627">MRTSQNNGQNLAFWGTTPFAASILLHLHEASINLYSSPDEKEGRQEKTRSSATLPPLPHEDQREQTTLSPPPLVVITTPDKKGNRGKKTQSAVAQTARHLSLSVLQPESLDNVFFDYFSQTRCALSIVVAYGKILPARFIKHPACGTINIHTSLLPRYRGASPVQAALLNGDTETGITLMRMDEKMDHGPIIAQKRLALLPDDTPESVFQRMTPLAISLLEHYLPKILAGTAPENPQDHSKASYTKLLTRTNGCIDWTMPALAIERMVRAFTPWPGAYSFLENKRVKILKCGVTKDSHADSSPGTLIEYKQQGQKPNLAVATGGGILVLYTIQQEGKEPQDAQVVYATQPTIIGRVLQSQ</sequence>
<comment type="caution">
    <text evidence="9">The sequence shown here is derived from an EMBL/GenBank/DDBJ whole genome shotgun (WGS) entry which is preliminary data.</text>
</comment>
<evidence type="ECO:0000259" key="8">
    <source>
        <dbReference type="Pfam" id="PF02911"/>
    </source>
</evidence>
<dbReference type="SUPFAM" id="SSF50486">
    <property type="entry name" value="FMT C-terminal domain-like"/>
    <property type="match status" value="1"/>
</dbReference>
<dbReference type="HAMAP" id="MF_00182">
    <property type="entry name" value="Formyl_trans"/>
    <property type="match status" value="1"/>
</dbReference>
<feature type="binding site" evidence="5">
    <location>
        <begin position="153"/>
        <end position="156"/>
    </location>
    <ligand>
        <name>(6S)-5,6,7,8-tetrahydrofolate</name>
        <dbReference type="ChEBI" id="CHEBI:57453"/>
    </ligand>
</feature>
<organism evidence="9 10">
    <name type="scientific">Candidatus Spechtbacteria bacterium SB0662_bin_43</name>
    <dbReference type="NCBI Taxonomy" id="2604897"/>
    <lineage>
        <taxon>Bacteria</taxon>
        <taxon>Candidatus Spechtiibacteriota</taxon>
    </lineage>
</organism>
<dbReference type="InterPro" id="IPR001555">
    <property type="entry name" value="GART_AS"/>
</dbReference>
<name>A0A845D954_9BACT</name>
<evidence type="ECO:0000256" key="1">
    <source>
        <dbReference type="ARBA" id="ARBA00010699"/>
    </source>
</evidence>
<feature type="compositionally biased region" description="Basic and acidic residues" evidence="6">
    <location>
        <begin position="38"/>
        <end position="49"/>
    </location>
</feature>
<gene>
    <name evidence="5 9" type="primary">fmt</name>
    <name evidence="9" type="ORF">F4X82_00400</name>
</gene>
<dbReference type="AlphaFoldDB" id="A0A845D954"/>
<evidence type="ECO:0000256" key="5">
    <source>
        <dbReference type="HAMAP-Rule" id="MF_00182"/>
    </source>
</evidence>
<dbReference type="PANTHER" id="PTHR11138">
    <property type="entry name" value="METHIONYL-TRNA FORMYLTRANSFERASE"/>
    <property type="match status" value="1"/>
</dbReference>
<dbReference type="InterPro" id="IPR005793">
    <property type="entry name" value="Formyl_trans_C"/>
</dbReference>
<evidence type="ECO:0000256" key="2">
    <source>
        <dbReference type="ARBA" id="ARBA00012261"/>
    </source>
</evidence>
<evidence type="ECO:0000313" key="10">
    <source>
        <dbReference type="Proteomes" id="UP000449092"/>
    </source>
</evidence>
<proteinExistence type="inferred from homology"/>
<comment type="catalytic activity">
    <reaction evidence="5">
        <text>L-methionyl-tRNA(fMet) + (6R)-10-formyltetrahydrofolate = N-formyl-L-methionyl-tRNA(fMet) + (6S)-5,6,7,8-tetrahydrofolate + H(+)</text>
        <dbReference type="Rhea" id="RHEA:24380"/>
        <dbReference type="Rhea" id="RHEA-COMP:9952"/>
        <dbReference type="Rhea" id="RHEA-COMP:9953"/>
        <dbReference type="ChEBI" id="CHEBI:15378"/>
        <dbReference type="ChEBI" id="CHEBI:57453"/>
        <dbReference type="ChEBI" id="CHEBI:78530"/>
        <dbReference type="ChEBI" id="CHEBI:78844"/>
        <dbReference type="ChEBI" id="CHEBI:195366"/>
        <dbReference type="EC" id="2.1.2.9"/>
    </reaction>
</comment>
<keyword evidence="3 5" id="KW-0808">Transferase</keyword>
<comment type="similarity">
    <text evidence="1 5">Belongs to the Fmt family.</text>
</comment>
<protein>
    <recommendedName>
        <fullName evidence="2 5">Methionyl-tRNA formyltransferase</fullName>
        <ecNumber evidence="2 5">2.1.2.9</ecNumber>
    </recommendedName>
</protein>
<dbReference type="CDD" id="cd08704">
    <property type="entry name" value="Met_tRNA_FMT_C"/>
    <property type="match status" value="1"/>
</dbReference>
<dbReference type="CDD" id="cd08646">
    <property type="entry name" value="FMT_core_Met-tRNA-FMT_N"/>
    <property type="match status" value="1"/>
</dbReference>
<dbReference type="InterPro" id="IPR044135">
    <property type="entry name" value="Met-tRNA-FMT_C"/>
</dbReference>
<evidence type="ECO:0000256" key="4">
    <source>
        <dbReference type="ARBA" id="ARBA00022917"/>
    </source>
</evidence>
<dbReference type="Pfam" id="PF00551">
    <property type="entry name" value="Formyl_trans_N"/>
    <property type="match status" value="1"/>
</dbReference>
<evidence type="ECO:0000259" key="7">
    <source>
        <dbReference type="Pfam" id="PF00551"/>
    </source>
</evidence>
<reference evidence="9 10" key="1">
    <citation type="submission" date="2019-09" db="EMBL/GenBank/DDBJ databases">
        <title>Characterisation of the sponge microbiome using genome-centric metagenomics.</title>
        <authorList>
            <person name="Engelberts J.P."/>
            <person name="Robbins S.J."/>
            <person name="De Goeij J.M."/>
            <person name="Aranda M."/>
            <person name="Bell S.C."/>
            <person name="Webster N.S."/>
        </authorList>
    </citation>
    <scope>NUCLEOTIDE SEQUENCE [LARGE SCALE GENOMIC DNA]</scope>
    <source>
        <strain evidence="9">SB0662_bin_43</strain>
    </source>
</reference>
<evidence type="ECO:0000313" key="9">
    <source>
        <dbReference type="EMBL" id="MYE37969.1"/>
    </source>
</evidence>